<sequence>MKRLLLISLIFFTCVAPAFAQNSPLLTFEELLETFKRGYDVKGTFYYAKCDFYVDEKKVESAPDIVGGMNIDFFEYFGRNAAKNSKAFITFSESKMIENPAGSGYVYNYVKVRVYEDGNVSINVKHLDPRTLENKKQERFETKLYDGNLKTAGAYFFVSH</sequence>
<organism evidence="2 3">
    <name type="scientific">Imperialibacter roseus</name>
    <dbReference type="NCBI Taxonomy" id="1324217"/>
    <lineage>
        <taxon>Bacteria</taxon>
        <taxon>Pseudomonadati</taxon>
        <taxon>Bacteroidota</taxon>
        <taxon>Cytophagia</taxon>
        <taxon>Cytophagales</taxon>
        <taxon>Flammeovirgaceae</taxon>
        <taxon>Imperialibacter</taxon>
    </lineage>
</organism>
<gene>
    <name evidence="2" type="ORF">RT717_21445</name>
</gene>
<proteinExistence type="predicted"/>
<evidence type="ECO:0000313" key="2">
    <source>
        <dbReference type="EMBL" id="WOK05644.1"/>
    </source>
</evidence>
<name>A0ABZ0IKV4_9BACT</name>
<reference evidence="2 3" key="1">
    <citation type="journal article" date="2023" name="Microbiol. Resour. Announc.">
        <title>Complete Genome Sequence of Imperialibacter roseus strain P4T.</title>
        <authorList>
            <person name="Tizabi D.R."/>
            <person name="Bachvaroff T."/>
            <person name="Hill R.T."/>
        </authorList>
    </citation>
    <scope>NUCLEOTIDE SEQUENCE [LARGE SCALE GENOMIC DNA]</scope>
    <source>
        <strain evidence="2 3">P4T</strain>
    </source>
</reference>
<evidence type="ECO:0000256" key="1">
    <source>
        <dbReference type="SAM" id="SignalP"/>
    </source>
</evidence>
<feature type="signal peptide" evidence="1">
    <location>
        <begin position="1"/>
        <end position="20"/>
    </location>
</feature>
<keyword evidence="1" id="KW-0732">Signal</keyword>
<dbReference type="Proteomes" id="UP001302349">
    <property type="component" value="Chromosome"/>
</dbReference>
<protein>
    <submittedName>
        <fullName evidence="2">Uncharacterized protein</fullName>
    </submittedName>
</protein>
<feature type="chain" id="PRO_5045937959" evidence="1">
    <location>
        <begin position="21"/>
        <end position="160"/>
    </location>
</feature>
<dbReference type="EMBL" id="CP136051">
    <property type="protein sequence ID" value="WOK05644.1"/>
    <property type="molecule type" value="Genomic_DNA"/>
</dbReference>
<dbReference type="RefSeq" id="WP_317488402.1">
    <property type="nucleotide sequence ID" value="NZ_CP136051.1"/>
</dbReference>
<evidence type="ECO:0000313" key="3">
    <source>
        <dbReference type="Proteomes" id="UP001302349"/>
    </source>
</evidence>
<keyword evidence="3" id="KW-1185">Reference proteome</keyword>
<accession>A0ABZ0IKV4</accession>